<dbReference type="Proteomes" id="UP000683507">
    <property type="component" value="Chromosome"/>
</dbReference>
<gene>
    <name evidence="1" type="ORF">CRYO30217_00822</name>
</gene>
<reference evidence="1" key="1">
    <citation type="submission" date="2021-04" db="EMBL/GenBank/DDBJ databases">
        <authorList>
            <person name="Rodrigo-Torres L."/>
            <person name="Arahal R. D."/>
            <person name="Lucena T."/>
        </authorList>
    </citation>
    <scope>NUCLEOTIDE SEQUENCE</scope>
    <source>
        <strain evidence="1">AS29M-1</strain>
    </source>
</reference>
<dbReference type="KEGG" id="ptan:CRYO30217_00822"/>
<keyword evidence="2" id="KW-1185">Reference proteome</keyword>
<evidence type="ECO:0000313" key="1">
    <source>
        <dbReference type="EMBL" id="CAG5078972.1"/>
    </source>
</evidence>
<protein>
    <submittedName>
        <fullName evidence="1">Uncharacterized protein</fullName>
    </submittedName>
</protein>
<organism evidence="1 2">
    <name type="scientific">Parvicella tangerina</name>
    <dbReference type="NCBI Taxonomy" id="2829795"/>
    <lineage>
        <taxon>Bacteria</taxon>
        <taxon>Pseudomonadati</taxon>
        <taxon>Bacteroidota</taxon>
        <taxon>Flavobacteriia</taxon>
        <taxon>Flavobacteriales</taxon>
        <taxon>Parvicellaceae</taxon>
        <taxon>Parvicella</taxon>
    </lineage>
</organism>
<proteinExistence type="predicted"/>
<accession>A0A916N9H5</accession>
<name>A0A916N9H5_9FLAO</name>
<dbReference type="AlphaFoldDB" id="A0A916N9H5"/>
<dbReference type="EMBL" id="OU015584">
    <property type="protein sequence ID" value="CAG5078972.1"/>
    <property type="molecule type" value="Genomic_DNA"/>
</dbReference>
<evidence type="ECO:0000313" key="2">
    <source>
        <dbReference type="Proteomes" id="UP000683507"/>
    </source>
</evidence>
<sequence>MLSVAQTKQSNWRTRTLSVTSDTTYTLDSLSIVPGSFSVYSDLITQDSSLYDVDLFAASFHWKGVLPTEVTLTYRVFRENYQGPFAHKSTQRRVASDTLEFIPFRYTSGDSQNDFFDTKGLNKSGSISRGVLFGNNQDLSVNSSLNLQLSGRISSDVEILASISDDNIPIQPEGNTQQLQDFDQVYIQLFSKDWKVTAGDFWMKKPVGHFMKYNKRAQGASFMIQSRVDSNRYIKTEANLAVSKGKFARNKIQGVENNQGPYRLFGGEGEQFIIVLSGTERIYIDGQLLVRGQENDYIIDYNTAEITFTANQLITKDKRIVAEFQYSDKNYARSVISSNTSFQVDKWKGYLNVYSEQDAKNQPLQQDLTDEAINALIDAGDQQGLASVMSIDSVGFDPNTNRYALVDSLGYDVMVFSSEEDEAFYQVYFTNVGSGNGDYVQDGISAFGKVYKWVAPDTLAGNIIHNGSFAPIRIVTAPKKRQMVTAGASRILSKGVEVGVELAMTNYDANTFSDLDSGDDLGLGGKVFLKANKKLNANWRLLSDSYVEGITKNFQYIERYRAVEFERNWNTSSLEQGDQVLSSLNLQLSNPKLMSARYGLEYFGQQSDYQGIRNHLSVNWKKYVDAKYVGSYLYANSEQQSTFYRHKANVSKTVGIFRLGYKDDTEYNEYRLSDSLGANSYSYFDYQFYVSNADTLKNTFKVFYRQRNDRRVGGDNLDLASSAINPGMEMMFKSNPNHQVVVRSNFRILNIVDSNLISNKPEQGILNRVEYRMRLLKGGIRSTLFYEVGSGLELRKEFIYVEVPAGQGVYTWVDYDGDNVKDLNEFEVALYPDQATYLRVSTPSNEYVKVFNNQLSEVLNLNFKYFLKGERFVGKSLQKLSSQTSVKLERSTSYDDALYNINPFASAPDEEYLQGIGNSLRQSTFFNRTGSVFGIEHTYLNLWRKNLLVSGFDELKRESNELKVRVNFSRVLMLQVKGELEIKENSSDYVTGRNYLLNNQQIEGKFSFQPSTAFRVALVGGYKDKKDADSFSGSQAFISNAGIEMKWNQLNKGNLLGDFKFSKINFNGEGNTALAYEMLESLLPGDNFIWRLGYQRTFANNLQLTINYQGRSNPDSRTVHTGGLQLRAFF</sequence>